<evidence type="ECO:0000313" key="14">
    <source>
        <dbReference type="Proteomes" id="UP000198531"/>
    </source>
</evidence>
<keyword evidence="8 11" id="KW-1133">Transmembrane helix</keyword>
<keyword evidence="7" id="KW-1278">Translocase</keyword>
<dbReference type="GO" id="GO:0016020">
    <property type="term" value="C:membrane"/>
    <property type="evidence" value="ECO:0007669"/>
    <property type="project" value="InterPro"/>
</dbReference>
<dbReference type="InterPro" id="IPR006121">
    <property type="entry name" value="HMA_dom"/>
</dbReference>
<dbReference type="Gene3D" id="2.70.150.10">
    <property type="entry name" value="Calcium-transporting ATPase, cytoplasmic transduction domain A"/>
    <property type="match status" value="1"/>
</dbReference>
<dbReference type="Gene3D" id="3.40.50.1000">
    <property type="entry name" value="HAD superfamily/HAD-like"/>
    <property type="match status" value="1"/>
</dbReference>
<dbReference type="SUPFAM" id="SSF56784">
    <property type="entry name" value="HAD-like"/>
    <property type="match status" value="1"/>
</dbReference>
<keyword evidence="14" id="KW-1185">Reference proteome</keyword>
<dbReference type="InterPro" id="IPR036412">
    <property type="entry name" value="HAD-like_sf"/>
</dbReference>
<evidence type="ECO:0000256" key="2">
    <source>
        <dbReference type="ARBA" id="ARBA00006024"/>
    </source>
</evidence>
<dbReference type="Gene3D" id="3.30.70.100">
    <property type="match status" value="1"/>
</dbReference>
<evidence type="ECO:0000256" key="11">
    <source>
        <dbReference type="SAM" id="Phobius"/>
    </source>
</evidence>
<dbReference type="NCBIfam" id="TIGR01494">
    <property type="entry name" value="ATPase_P-type"/>
    <property type="match status" value="1"/>
</dbReference>
<dbReference type="PRINTS" id="PR00120">
    <property type="entry name" value="HATPASE"/>
</dbReference>
<dbReference type="PROSITE" id="PS50846">
    <property type="entry name" value="HMA_2"/>
    <property type="match status" value="1"/>
</dbReference>
<dbReference type="Gene3D" id="3.40.1110.10">
    <property type="entry name" value="Calcium-transporting ATPase, cytoplasmic domain N"/>
    <property type="match status" value="1"/>
</dbReference>
<dbReference type="InterPro" id="IPR027256">
    <property type="entry name" value="P-typ_ATPase_IB"/>
</dbReference>
<keyword evidence="6" id="KW-0067">ATP-binding</keyword>
<organism evidence="13 14">
    <name type="scientific">Halogeometricum rufum</name>
    <dbReference type="NCBI Taxonomy" id="553469"/>
    <lineage>
        <taxon>Archaea</taxon>
        <taxon>Methanobacteriati</taxon>
        <taxon>Methanobacteriota</taxon>
        <taxon>Stenosarchaea group</taxon>
        <taxon>Halobacteria</taxon>
        <taxon>Halobacteriales</taxon>
        <taxon>Haloferacaceae</taxon>
        <taxon>Halogeometricum</taxon>
    </lineage>
</organism>
<dbReference type="NCBIfam" id="TIGR01511">
    <property type="entry name" value="ATPase-IB1_Cu"/>
    <property type="match status" value="1"/>
</dbReference>
<dbReference type="SUPFAM" id="SSF55008">
    <property type="entry name" value="HMA, heavy metal-associated domain"/>
    <property type="match status" value="1"/>
</dbReference>
<dbReference type="GO" id="GO:0055070">
    <property type="term" value="P:copper ion homeostasis"/>
    <property type="evidence" value="ECO:0007669"/>
    <property type="project" value="TreeGrafter"/>
</dbReference>
<dbReference type="Pfam" id="PF00403">
    <property type="entry name" value="HMA"/>
    <property type="match status" value="1"/>
</dbReference>
<proteinExistence type="inferred from homology"/>
<evidence type="ECO:0000256" key="7">
    <source>
        <dbReference type="ARBA" id="ARBA00022967"/>
    </source>
</evidence>
<reference evidence="14" key="1">
    <citation type="submission" date="2016-10" db="EMBL/GenBank/DDBJ databases">
        <authorList>
            <person name="Varghese N."/>
            <person name="Submissions S."/>
        </authorList>
    </citation>
    <scope>NUCLEOTIDE SEQUENCE [LARGE SCALE GENOMIC DNA]</scope>
    <source>
        <strain evidence="14">CGMCC 1.7736</strain>
    </source>
</reference>
<dbReference type="PROSITE" id="PS00154">
    <property type="entry name" value="ATPASE_E1_E2"/>
    <property type="match status" value="1"/>
</dbReference>
<keyword evidence="9 11" id="KW-0472">Membrane</keyword>
<gene>
    <name evidence="13" type="ORF">SAMN04487947_3271</name>
</gene>
<dbReference type="OrthoDB" id="8588at2157"/>
<dbReference type="STRING" id="553469.SAMN04487947_3271"/>
<feature type="transmembrane region" description="Helical" evidence="11">
    <location>
        <begin position="417"/>
        <end position="440"/>
    </location>
</feature>
<dbReference type="InterPro" id="IPR001757">
    <property type="entry name" value="P_typ_ATPase"/>
</dbReference>
<dbReference type="InterPro" id="IPR036163">
    <property type="entry name" value="HMA_dom_sf"/>
</dbReference>
<dbReference type="PRINTS" id="PR00119">
    <property type="entry name" value="CATATPASE"/>
</dbReference>
<keyword evidence="3 11" id="KW-0812">Transmembrane</keyword>
<evidence type="ECO:0000256" key="4">
    <source>
        <dbReference type="ARBA" id="ARBA00022723"/>
    </source>
</evidence>
<protein>
    <submittedName>
        <fullName evidence="13">Cu2+-exporting ATPase</fullName>
    </submittedName>
</protein>
<keyword evidence="4" id="KW-0479">Metal-binding</keyword>
<dbReference type="GO" id="GO:0043682">
    <property type="term" value="F:P-type divalent copper transporter activity"/>
    <property type="evidence" value="ECO:0007669"/>
    <property type="project" value="TreeGrafter"/>
</dbReference>
<keyword evidence="5" id="KW-0547">Nucleotide-binding</keyword>
<evidence type="ECO:0000256" key="9">
    <source>
        <dbReference type="ARBA" id="ARBA00023136"/>
    </source>
</evidence>
<dbReference type="RefSeq" id="WP_089809570.1">
    <property type="nucleotide sequence ID" value="NZ_FOYT01000003.1"/>
</dbReference>
<dbReference type="InterPro" id="IPR023299">
    <property type="entry name" value="ATPase_P-typ_cyto_dom_N"/>
</dbReference>
<feature type="transmembrane region" description="Helical" evidence="11">
    <location>
        <begin position="162"/>
        <end position="182"/>
    </location>
</feature>
<dbReference type="InterPro" id="IPR023298">
    <property type="entry name" value="ATPase_P-typ_TM_dom_sf"/>
</dbReference>
<evidence type="ECO:0000259" key="12">
    <source>
        <dbReference type="PROSITE" id="PS50846"/>
    </source>
</evidence>
<comment type="similarity">
    <text evidence="2">Belongs to the cation transport ATPase (P-type) (TC 3.A.3) family. Type IB subfamily.</text>
</comment>
<evidence type="ECO:0000256" key="8">
    <source>
        <dbReference type="ARBA" id="ARBA00022989"/>
    </source>
</evidence>
<dbReference type="Proteomes" id="UP000198531">
    <property type="component" value="Unassembled WGS sequence"/>
</dbReference>
<dbReference type="NCBIfam" id="TIGR01512">
    <property type="entry name" value="ATPase-IB2_Cd"/>
    <property type="match status" value="1"/>
</dbReference>
<feature type="transmembrane region" description="Helical" evidence="11">
    <location>
        <begin position="446"/>
        <end position="465"/>
    </location>
</feature>
<dbReference type="InterPro" id="IPR023214">
    <property type="entry name" value="HAD_sf"/>
</dbReference>
<dbReference type="GO" id="GO:0005524">
    <property type="term" value="F:ATP binding"/>
    <property type="evidence" value="ECO:0007669"/>
    <property type="project" value="UniProtKB-KW"/>
</dbReference>
<dbReference type="PANTHER" id="PTHR43520">
    <property type="entry name" value="ATP7, ISOFORM B"/>
    <property type="match status" value="1"/>
</dbReference>
<dbReference type="SUPFAM" id="SSF81665">
    <property type="entry name" value="Calcium ATPase, transmembrane domain M"/>
    <property type="match status" value="1"/>
</dbReference>
<evidence type="ECO:0000313" key="13">
    <source>
        <dbReference type="EMBL" id="SFR66145.1"/>
    </source>
</evidence>
<dbReference type="PANTHER" id="PTHR43520:SF8">
    <property type="entry name" value="P-TYPE CU(+) TRANSPORTER"/>
    <property type="match status" value="1"/>
</dbReference>
<dbReference type="GO" id="GO:0005507">
    <property type="term" value="F:copper ion binding"/>
    <property type="evidence" value="ECO:0007669"/>
    <property type="project" value="TreeGrafter"/>
</dbReference>
<comment type="subcellular location">
    <subcellularLocation>
        <location evidence="1">Endomembrane system</location>
        <topology evidence="1">Multi-pass membrane protein</topology>
    </subcellularLocation>
</comment>
<feature type="region of interest" description="Disordered" evidence="10">
    <location>
        <begin position="1"/>
        <end position="35"/>
    </location>
</feature>
<dbReference type="AlphaFoldDB" id="A0A1I6IHC1"/>
<dbReference type="Pfam" id="PF00122">
    <property type="entry name" value="E1-E2_ATPase"/>
    <property type="match status" value="1"/>
</dbReference>
<evidence type="ECO:0000256" key="3">
    <source>
        <dbReference type="ARBA" id="ARBA00022692"/>
    </source>
</evidence>
<feature type="compositionally biased region" description="Basic and acidic residues" evidence="10">
    <location>
        <begin position="1"/>
        <end position="18"/>
    </location>
</feature>
<name>A0A1I6IHC1_9EURY</name>
<feature type="domain" description="HMA" evidence="12">
    <location>
        <begin position="82"/>
        <end position="148"/>
    </location>
</feature>
<feature type="transmembrane region" description="Helical" evidence="11">
    <location>
        <begin position="202"/>
        <end position="220"/>
    </location>
</feature>
<accession>A0A1I6IHC1</accession>
<dbReference type="InterPro" id="IPR059000">
    <property type="entry name" value="ATPase_P-type_domA"/>
</dbReference>
<dbReference type="SUPFAM" id="SSF81653">
    <property type="entry name" value="Calcium ATPase, transduction domain A"/>
    <property type="match status" value="1"/>
</dbReference>
<feature type="transmembrane region" description="Helical" evidence="11">
    <location>
        <begin position="757"/>
        <end position="790"/>
    </location>
</feature>
<dbReference type="NCBIfam" id="TIGR01525">
    <property type="entry name" value="ATPase-IB_hvy"/>
    <property type="match status" value="1"/>
</dbReference>
<dbReference type="EMBL" id="FOYT01000003">
    <property type="protein sequence ID" value="SFR66145.1"/>
    <property type="molecule type" value="Genomic_DNA"/>
</dbReference>
<dbReference type="GO" id="GO:0012505">
    <property type="term" value="C:endomembrane system"/>
    <property type="evidence" value="ECO:0007669"/>
    <property type="project" value="UniProtKB-SubCell"/>
</dbReference>
<feature type="transmembrane region" description="Helical" evidence="11">
    <location>
        <begin position="265"/>
        <end position="283"/>
    </location>
</feature>
<evidence type="ECO:0000256" key="10">
    <source>
        <dbReference type="SAM" id="MobiDB-lite"/>
    </source>
</evidence>
<evidence type="ECO:0000256" key="1">
    <source>
        <dbReference type="ARBA" id="ARBA00004127"/>
    </source>
</evidence>
<evidence type="ECO:0000256" key="5">
    <source>
        <dbReference type="ARBA" id="ARBA00022741"/>
    </source>
</evidence>
<feature type="transmembrane region" description="Helical" evidence="11">
    <location>
        <begin position="241"/>
        <end position="259"/>
    </location>
</feature>
<sequence length="797" mass="82924">MSNDSRALRGESTDERSDGACSLCDLPTPDDPVTGDDVPGAYCCRGCLEVSRALGGPDAVGEADVERELAPDDGEDAPADAERTFLSVDGMHCATCETFIESTAAGDDGVYGAEASYATDMLRVTYDPDRTDLDGLVGRLGRYGYDAADPDAATDGEEESGLATFLIGGGVFGMMVMVWYVLFLYPTYLGFEPIVGLDGFDGLYLVANVWVMSSIVLFYTGYPILRGAYVSLVARQPNMDLLVALAAVAAYVFSVGSMLVGRTHVYFDVSVAIVLVVTLGNYYEDRIKRRAASRLTDLTSARVTDATRVTDDGRTESVAVDSLAPGDRVLVRPGERVPVDGVVVDGRAAVDESLVTGESLPTTRGPGDPVVGGSVVTDDSLTVEVGADATSTLDRLVELLWEIQSSRGGAQRLADKLATVFVPLVLVLAAVTTAGFLALGSSPADALLNGLTVLVVSCPCALGLATPLAVASGVRDAADAGVVVASDAVFEDAPDADVLVFDKTGTLTDGRMHVRGVTTGEADEATAVELAAAVERHAAHPVAKAVVERAPDRLPEVTDSSIHRRGAAGTVDGRRVVVGHPDLLREEGLSVPATLAAAGESVRDDGRVPVFVGWDRTARAVLDVGDAPRATWDETLSELGTGREIVVLTGDDERAAAQFRSHPAVDEVFAGVPPEAKAQTVERLRSRGTVAMVGDGSNDAPALAAADVGIAFGSGTDLAGSAADAVVVERGLEAVPTVFAVAAGTHRRIRENLAWAFVYNLVAIPLAAFGLLNPLLAAVAMGTSSLLVVLNSSRSVE</sequence>
<dbReference type="Pfam" id="PF00702">
    <property type="entry name" value="Hydrolase"/>
    <property type="match status" value="1"/>
</dbReference>
<dbReference type="InterPro" id="IPR018303">
    <property type="entry name" value="ATPase_P-typ_P_site"/>
</dbReference>
<dbReference type="GO" id="GO:0016887">
    <property type="term" value="F:ATP hydrolysis activity"/>
    <property type="evidence" value="ECO:0007669"/>
    <property type="project" value="InterPro"/>
</dbReference>
<dbReference type="InterPro" id="IPR008250">
    <property type="entry name" value="ATPase_P-typ_transduc_dom_A_sf"/>
</dbReference>
<evidence type="ECO:0000256" key="6">
    <source>
        <dbReference type="ARBA" id="ARBA00022840"/>
    </source>
</evidence>
<dbReference type="CDD" id="cd00371">
    <property type="entry name" value="HMA"/>
    <property type="match status" value="1"/>
</dbReference>